<feature type="region of interest" description="Disordered" evidence="1">
    <location>
        <begin position="299"/>
        <end position="369"/>
    </location>
</feature>
<proteinExistence type="predicted"/>
<dbReference type="InterPro" id="IPR035992">
    <property type="entry name" value="Ricin_B-like_lectins"/>
</dbReference>
<evidence type="ECO:0000313" key="4">
    <source>
        <dbReference type="Proteomes" id="UP001241926"/>
    </source>
</evidence>
<dbReference type="Proteomes" id="UP001241926">
    <property type="component" value="Unassembled WGS sequence"/>
</dbReference>
<reference evidence="3 4" key="1">
    <citation type="submission" date="2023-05" db="EMBL/GenBank/DDBJ databases">
        <title>Streptomyces fuscus sp. nov., a brown-black pigment producing actinomyces isolated from dry sand of Sea duck farm.</title>
        <authorList>
            <person name="Xie J."/>
            <person name="Shen N."/>
        </authorList>
    </citation>
    <scope>NUCLEOTIDE SEQUENCE [LARGE SCALE GENOMIC DNA]</scope>
    <source>
        <strain evidence="3 4">GXMU-J15</strain>
    </source>
</reference>
<dbReference type="SMART" id="SM00458">
    <property type="entry name" value="RICIN"/>
    <property type="match status" value="1"/>
</dbReference>
<dbReference type="InterPro" id="IPR000772">
    <property type="entry name" value="Ricin_B_lectin"/>
</dbReference>
<organism evidence="3 4">
    <name type="scientific">Streptomyces fuscus</name>
    <dbReference type="NCBI Taxonomy" id="3048495"/>
    <lineage>
        <taxon>Bacteria</taxon>
        <taxon>Bacillati</taxon>
        <taxon>Actinomycetota</taxon>
        <taxon>Actinomycetes</taxon>
        <taxon>Kitasatosporales</taxon>
        <taxon>Streptomycetaceae</taxon>
        <taxon>Streptomyces</taxon>
    </lineage>
</organism>
<keyword evidence="4" id="KW-1185">Reference proteome</keyword>
<feature type="compositionally biased region" description="Low complexity" evidence="1">
    <location>
        <begin position="314"/>
        <end position="357"/>
    </location>
</feature>
<dbReference type="SUPFAM" id="SSF50370">
    <property type="entry name" value="Ricin B-like lectins"/>
    <property type="match status" value="1"/>
</dbReference>
<sequence length="497" mass="52314">MMWADHGATDARLTELLRADSATAYRGLQELRARHRPAVLAYARLCTTTDSAARQLAGQVFALAARETARGVDPGGPWRHRLLLLTGRLAVSWAADERVAGLDSGLLLVLSTAGPDGPVPPLLGAFQSLPARARGLLWYAVVEREPDERTAAFLGLTGADVAHDTAAALQQLARAVLHARLTASADPDCRDFHRLIEESVRPDNPRVSADLRAHMARCATCTTAHEELCALRDDPRRALAEGLLPWAGALYVRDEPAPRAPRTRTPAAAWSPSRRSVLVSAALGVALVPLLVLIVARSGSSDDGQEPVSSIGSGTPVDAPPVTVTATVSATPSPSSSPSPGRSPSKSPSPTRSSAAPSPTPPFRPPGGSYALVVNHSSGLCLDVRDGEFEKGTDVITAPCSSSPTQRWRVDAGRGVVQSYADPEFCLDSRGSVERGVGIWACDSVNGDKGQNLRFAVDSRGFIRPGIAPGHAVTPVGGGALALEEENGDAEQRWRTG</sequence>
<name>A0ABT7J8L1_9ACTN</name>
<dbReference type="Pfam" id="PF00652">
    <property type="entry name" value="Ricin_B_lectin"/>
    <property type="match status" value="1"/>
</dbReference>
<gene>
    <name evidence="3" type="ORF">QNN03_32620</name>
</gene>
<dbReference type="EMBL" id="JASJUS010000043">
    <property type="protein sequence ID" value="MDL2081201.1"/>
    <property type="molecule type" value="Genomic_DNA"/>
</dbReference>
<comment type="caution">
    <text evidence="3">The sequence shown here is derived from an EMBL/GenBank/DDBJ whole genome shotgun (WGS) entry which is preliminary data.</text>
</comment>
<feature type="domain" description="Ricin B lectin" evidence="2">
    <location>
        <begin position="368"/>
        <end position="497"/>
    </location>
</feature>
<dbReference type="RefSeq" id="WP_250751664.1">
    <property type="nucleotide sequence ID" value="NZ_JASJUS010000043.1"/>
</dbReference>
<feature type="compositionally biased region" description="Polar residues" evidence="1">
    <location>
        <begin position="299"/>
        <end position="313"/>
    </location>
</feature>
<evidence type="ECO:0000259" key="2">
    <source>
        <dbReference type="SMART" id="SM00458"/>
    </source>
</evidence>
<dbReference type="Gene3D" id="2.80.10.50">
    <property type="match status" value="1"/>
</dbReference>
<evidence type="ECO:0000313" key="3">
    <source>
        <dbReference type="EMBL" id="MDL2081201.1"/>
    </source>
</evidence>
<dbReference type="PROSITE" id="PS50231">
    <property type="entry name" value="RICIN_B_LECTIN"/>
    <property type="match status" value="1"/>
</dbReference>
<accession>A0ABT7J8L1</accession>
<evidence type="ECO:0000256" key="1">
    <source>
        <dbReference type="SAM" id="MobiDB-lite"/>
    </source>
</evidence>
<protein>
    <submittedName>
        <fullName evidence="3">RICIN domain-containing protein</fullName>
    </submittedName>
</protein>